<comment type="subcellular location">
    <subcellularLocation>
        <location evidence="1">Cell membrane</location>
        <topology evidence="1">Multi-pass membrane protein</topology>
    </subcellularLocation>
</comment>
<evidence type="ECO:0000256" key="2">
    <source>
        <dbReference type="ARBA" id="ARBA00022475"/>
    </source>
</evidence>
<dbReference type="Pfam" id="PF01810">
    <property type="entry name" value="LysE"/>
    <property type="match status" value="1"/>
</dbReference>
<feature type="transmembrane region" description="Helical" evidence="6">
    <location>
        <begin position="28"/>
        <end position="45"/>
    </location>
</feature>
<dbReference type="InterPro" id="IPR001123">
    <property type="entry name" value="LeuE-type"/>
</dbReference>
<evidence type="ECO:0000256" key="6">
    <source>
        <dbReference type="SAM" id="Phobius"/>
    </source>
</evidence>
<feature type="transmembrane region" description="Helical" evidence="6">
    <location>
        <begin position="57"/>
        <end position="76"/>
    </location>
</feature>
<evidence type="ECO:0000256" key="4">
    <source>
        <dbReference type="ARBA" id="ARBA00022989"/>
    </source>
</evidence>
<protein>
    <submittedName>
        <fullName evidence="7">Threonine efflux protein</fullName>
    </submittedName>
</protein>
<proteinExistence type="predicted"/>
<dbReference type="PANTHER" id="PTHR30086:SF20">
    <property type="entry name" value="ARGININE EXPORTER PROTEIN ARGO-RELATED"/>
    <property type="match status" value="1"/>
</dbReference>
<dbReference type="GO" id="GO:0005886">
    <property type="term" value="C:plasma membrane"/>
    <property type="evidence" value="ECO:0007669"/>
    <property type="project" value="UniProtKB-SubCell"/>
</dbReference>
<keyword evidence="4 6" id="KW-1133">Transmembrane helix</keyword>
<dbReference type="GO" id="GO:0015171">
    <property type="term" value="F:amino acid transmembrane transporter activity"/>
    <property type="evidence" value="ECO:0007669"/>
    <property type="project" value="TreeGrafter"/>
</dbReference>
<evidence type="ECO:0000313" key="7">
    <source>
        <dbReference type="EMBL" id="SIO94778.1"/>
    </source>
</evidence>
<keyword evidence="3 6" id="KW-0812">Transmembrane</keyword>
<reference evidence="7 8" key="1">
    <citation type="submission" date="2016-12" db="EMBL/GenBank/DDBJ databases">
        <authorList>
            <person name="Song W.-J."/>
            <person name="Kurnit D.M."/>
        </authorList>
    </citation>
    <scope>NUCLEOTIDE SEQUENCE [LARGE SCALE GENOMIC DNA]</scope>
    <source>
        <strain evidence="7 8">CECT 9026</strain>
    </source>
</reference>
<evidence type="ECO:0000256" key="3">
    <source>
        <dbReference type="ARBA" id="ARBA00022692"/>
    </source>
</evidence>
<evidence type="ECO:0000256" key="1">
    <source>
        <dbReference type="ARBA" id="ARBA00004651"/>
    </source>
</evidence>
<keyword evidence="5 6" id="KW-0472">Membrane</keyword>
<organism evidence="7 8">
    <name type="scientific">Vibrio spartinae</name>
    <dbReference type="NCBI Taxonomy" id="1918945"/>
    <lineage>
        <taxon>Bacteria</taxon>
        <taxon>Pseudomonadati</taxon>
        <taxon>Pseudomonadota</taxon>
        <taxon>Gammaproteobacteria</taxon>
        <taxon>Vibrionales</taxon>
        <taxon>Vibrionaceae</taxon>
        <taxon>Vibrio</taxon>
    </lineage>
</organism>
<keyword evidence="2" id="KW-1003">Cell membrane</keyword>
<dbReference type="EMBL" id="FSSB01000016">
    <property type="protein sequence ID" value="SIO94778.1"/>
    <property type="molecule type" value="Genomic_DNA"/>
</dbReference>
<sequence length="112" mass="12636">MINYCFFHLARLVLSFCASGYTGFMTDAFNPKIIIFILALLSQYVGDNLSPQAQLSYGLMLVLVQLGWFSIVAFLFSSGKLKAWLYQYAHWIERASGLLLIMLSVKLVVESV</sequence>
<dbReference type="Proteomes" id="UP000184774">
    <property type="component" value="Unassembled WGS sequence"/>
</dbReference>
<gene>
    <name evidence="7" type="primary">rhtC_3</name>
    <name evidence="7" type="ORF">VSP9026_02508</name>
</gene>
<evidence type="ECO:0000256" key="5">
    <source>
        <dbReference type="ARBA" id="ARBA00023136"/>
    </source>
</evidence>
<accession>A0A1N6M5R5</accession>
<evidence type="ECO:0000313" key="8">
    <source>
        <dbReference type="Proteomes" id="UP000184774"/>
    </source>
</evidence>
<dbReference type="AlphaFoldDB" id="A0A1N6M5R5"/>
<dbReference type="PANTHER" id="PTHR30086">
    <property type="entry name" value="ARGININE EXPORTER PROTEIN ARGO"/>
    <property type="match status" value="1"/>
</dbReference>
<name>A0A1N6M5R5_9VIBR</name>